<dbReference type="InterPro" id="IPR050951">
    <property type="entry name" value="Retrovirus_Pol_polyprotein"/>
</dbReference>
<dbReference type="GO" id="GO:0015074">
    <property type="term" value="P:DNA integration"/>
    <property type="evidence" value="ECO:0007669"/>
    <property type="project" value="InterPro"/>
</dbReference>
<gene>
    <name evidence="3" type="ORF">QYF61_013873</name>
</gene>
<dbReference type="GO" id="GO:0003676">
    <property type="term" value="F:nucleic acid binding"/>
    <property type="evidence" value="ECO:0007669"/>
    <property type="project" value="InterPro"/>
</dbReference>
<evidence type="ECO:0000259" key="2">
    <source>
        <dbReference type="PROSITE" id="PS50994"/>
    </source>
</evidence>
<dbReference type="AlphaFoldDB" id="A0AAN7NAC3"/>
<dbReference type="EMBL" id="JAUNZN010000037">
    <property type="protein sequence ID" value="KAK4806618.1"/>
    <property type="molecule type" value="Genomic_DNA"/>
</dbReference>
<dbReference type="InterPro" id="IPR001584">
    <property type="entry name" value="Integrase_cat-core"/>
</dbReference>
<evidence type="ECO:0000256" key="1">
    <source>
        <dbReference type="SAM" id="MobiDB-lite"/>
    </source>
</evidence>
<protein>
    <recommendedName>
        <fullName evidence="2">Integrase catalytic domain-containing protein</fullName>
    </recommendedName>
</protein>
<evidence type="ECO:0000313" key="4">
    <source>
        <dbReference type="Proteomes" id="UP001333110"/>
    </source>
</evidence>
<keyword evidence="4" id="KW-1185">Reference proteome</keyword>
<accession>A0AAN7NAC3</accession>
<name>A0AAN7NAC3_MYCAM</name>
<organism evidence="3 4">
    <name type="scientific">Mycteria americana</name>
    <name type="common">Wood stork</name>
    <dbReference type="NCBI Taxonomy" id="33587"/>
    <lineage>
        <taxon>Eukaryota</taxon>
        <taxon>Metazoa</taxon>
        <taxon>Chordata</taxon>
        <taxon>Craniata</taxon>
        <taxon>Vertebrata</taxon>
        <taxon>Euteleostomi</taxon>
        <taxon>Archelosauria</taxon>
        <taxon>Archosauria</taxon>
        <taxon>Dinosauria</taxon>
        <taxon>Saurischia</taxon>
        <taxon>Theropoda</taxon>
        <taxon>Coelurosauria</taxon>
        <taxon>Aves</taxon>
        <taxon>Neognathae</taxon>
        <taxon>Neoaves</taxon>
        <taxon>Aequornithes</taxon>
        <taxon>Ciconiiformes</taxon>
        <taxon>Ciconiidae</taxon>
        <taxon>Mycteria</taxon>
    </lineage>
</organism>
<feature type="region of interest" description="Disordered" evidence="1">
    <location>
        <begin position="196"/>
        <end position="220"/>
    </location>
</feature>
<feature type="region of interest" description="Disordered" evidence="1">
    <location>
        <begin position="257"/>
        <end position="282"/>
    </location>
</feature>
<proteinExistence type="predicted"/>
<dbReference type="InterPro" id="IPR012337">
    <property type="entry name" value="RNaseH-like_sf"/>
</dbReference>
<feature type="domain" description="Integrase catalytic" evidence="2">
    <location>
        <begin position="1"/>
        <end position="132"/>
    </location>
</feature>
<evidence type="ECO:0000313" key="3">
    <source>
        <dbReference type="EMBL" id="KAK4806618.1"/>
    </source>
</evidence>
<dbReference type="Gene3D" id="3.30.420.10">
    <property type="entry name" value="Ribonuclease H-like superfamily/Ribonuclease H"/>
    <property type="match status" value="1"/>
</dbReference>
<comment type="caution">
    <text evidence="3">The sequence shown here is derived from an EMBL/GenBank/DDBJ whole genome shotgun (WGS) entry which is preliminary data.</text>
</comment>
<dbReference type="PANTHER" id="PTHR37984">
    <property type="entry name" value="PROTEIN CBG26694"/>
    <property type="match status" value="1"/>
</dbReference>
<dbReference type="PANTHER" id="PTHR37984:SF5">
    <property type="entry name" value="PROTEIN NYNRIN-LIKE"/>
    <property type="match status" value="1"/>
</dbReference>
<dbReference type="Proteomes" id="UP001333110">
    <property type="component" value="Unassembled WGS sequence"/>
</dbReference>
<sequence length="282" mass="31336">MVEATTGWLETYPVPHATAQNTILGLEKQVLWRHGTPERIESDNGTHFRNNLIDSWAKEHGIEWVYHIPYHAPTSGKIERYNGLLKTTLRAMRGGTFKHWDTHLAKATWLVNTRGSVNRAGPAQSKLLRTVEGDKVPVVHIKNMLGKTVWVTPASGKGKPIRGIAFAQGPGCTCHFSEESRWELVPRSCNIQLQTSVEKADVRTSDASGPQGADERNGGVGEERSKLLELFLFNYHPETSPISCRRLEDLKKIMGRDKAPEGSLPSNEPHGVADAESMDLQC</sequence>
<dbReference type="Pfam" id="PF00665">
    <property type="entry name" value="rve"/>
    <property type="match status" value="1"/>
</dbReference>
<dbReference type="PROSITE" id="PS50994">
    <property type="entry name" value="INTEGRASE"/>
    <property type="match status" value="1"/>
</dbReference>
<reference evidence="3 4" key="1">
    <citation type="journal article" date="2023" name="J. Hered.">
        <title>Chromosome-level genome of the wood stork (Mycteria americana) provides insight into avian chromosome evolution.</title>
        <authorList>
            <person name="Flamio R. Jr."/>
            <person name="Ramstad K.M."/>
        </authorList>
    </citation>
    <scope>NUCLEOTIDE SEQUENCE [LARGE SCALE GENOMIC DNA]</scope>
    <source>
        <strain evidence="3">JAX WOST 10</strain>
    </source>
</reference>
<dbReference type="SUPFAM" id="SSF53098">
    <property type="entry name" value="Ribonuclease H-like"/>
    <property type="match status" value="1"/>
</dbReference>
<dbReference type="InterPro" id="IPR036397">
    <property type="entry name" value="RNaseH_sf"/>
</dbReference>